<accession>A0A3G8YS19</accession>
<evidence type="ECO:0000256" key="2">
    <source>
        <dbReference type="PIRSR" id="PIRSR640198-2"/>
    </source>
</evidence>
<reference evidence="4 5" key="1">
    <citation type="submission" date="2018-11" db="EMBL/GenBank/DDBJ databases">
        <title>Deinococcus shelandsis sp. nov., isolated from South Shetland Islands soil of Antarctica.</title>
        <authorList>
            <person name="Tian J."/>
        </authorList>
    </citation>
    <scope>NUCLEOTIDE SEQUENCE [LARGE SCALE GENOMIC DNA]</scope>
    <source>
        <strain evidence="4 5">S14-83T</strain>
    </source>
</reference>
<dbReference type="EMBL" id="CP034184">
    <property type="protein sequence ID" value="AZI43996.1"/>
    <property type="molecule type" value="Genomic_DNA"/>
</dbReference>
<proteinExistence type="predicted"/>
<name>A0A3G8YS19_9DEIO</name>
<feature type="domain" description="Fido" evidence="3">
    <location>
        <begin position="93"/>
        <end position="232"/>
    </location>
</feature>
<keyword evidence="2" id="KW-0547">Nucleotide-binding</keyword>
<dbReference type="InterPro" id="IPR036597">
    <property type="entry name" value="Fido-like_dom_sf"/>
</dbReference>
<protein>
    <submittedName>
        <fullName evidence="4">Fic family protein</fullName>
    </submittedName>
</protein>
<evidence type="ECO:0000313" key="5">
    <source>
        <dbReference type="Proteomes" id="UP000276417"/>
    </source>
</evidence>
<dbReference type="KEGG" id="dph:EHF33_13800"/>
<dbReference type="PANTHER" id="PTHR13504">
    <property type="entry name" value="FIDO DOMAIN-CONTAINING PROTEIN DDB_G0283145"/>
    <property type="match status" value="1"/>
</dbReference>
<evidence type="ECO:0000256" key="1">
    <source>
        <dbReference type="PIRSR" id="PIRSR640198-1"/>
    </source>
</evidence>
<evidence type="ECO:0000259" key="3">
    <source>
        <dbReference type="PROSITE" id="PS51459"/>
    </source>
</evidence>
<dbReference type="PROSITE" id="PS51459">
    <property type="entry name" value="FIDO"/>
    <property type="match status" value="1"/>
</dbReference>
<dbReference type="RefSeq" id="WP_124873236.1">
    <property type="nucleotide sequence ID" value="NZ_CP034184.1"/>
</dbReference>
<dbReference type="PANTHER" id="PTHR13504:SF38">
    <property type="entry name" value="FIDO DOMAIN-CONTAINING PROTEIN"/>
    <property type="match status" value="1"/>
</dbReference>
<dbReference type="AlphaFoldDB" id="A0A3G8YS19"/>
<sequence>MARFSGSTSRRLAKLAELGGLPPVGVRNDEWLYMLQEETRQSLSIEGYFATDAQLKAVLGGRRSGPEILNYFRAAQGLYDLALQHHREGEVVVSLAMIRHIHSELFRELDERRGLFRTGGIQISGAKVRPPEHDAETYMRTWLELLPIILARFTALEALARLHVLFEAIHPFRDGNGRAGRILLNYVAISLGWPPIIIKGTEASDRERYYAALEAGDRGFHTIFPTPNRITLERALDEGDFGPMQDLLADGVLPQLDILLAAAVGAASPLQPLSELAQGFGVQEATLRQWVTRGQLVAVKRGRKLYSHPLLRLRDAKEEPNDGF</sequence>
<keyword evidence="2" id="KW-0067">ATP-binding</keyword>
<dbReference type="Pfam" id="PF02661">
    <property type="entry name" value="Fic"/>
    <property type="match status" value="1"/>
</dbReference>
<keyword evidence="5" id="KW-1185">Reference proteome</keyword>
<dbReference type="Gene3D" id="1.10.3290.10">
    <property type="entry name" value="Fido-like domain"/>
    <property type="match status" value="1"/>
</dbReference>
<dbReference type="SUPFAM" id="SSF140931">
    <property type="entry name" value="Fic-like"/>
    <property type="match status" value="1"/>
</dbReference>
<dbReference type="GO" id="GO:0005524">
    <property type="term" value="F:ATP binding"/>
    <property type="evidence" value="ECO:0007669"/>
    <property type="project" value="UniProtKB-KW"/>
</dbReference>
<dbReference type="InterPro" id="IPR040198">
    <property type="entry name" value="Fido_containing"/>
</dbReference>
<feature type="binding site" evidence="2">
    <location>
        <begin position="209"/>
        <end position="210"/>
    </location>
    <ligand>
        <name>ATP</name>
        <dbReference type="ChEBI" id="CHEBI:30616"/>
    </ligand>
</feature>
<feature type="active site" evidence="1">
    <location>
        <position position="170"/>
    </location>
</feature>
<dbReference type="OrthoDB" id="9813719at2"/>
<dbReference type="Proteomes" id="UP000276417">
    <property type="component" value="Chromosome 2"/>
</dbReference>
<feature type="binding site" evidence="2">
    <location>
        <begin position="174"/>
        <end position="181"/>
    </location>
    <ligand>
        <name>ATP</name>
        <dbReference type="ChEBI" id="CHEBI:30616"/>
    </ligand>
</feature>
<organism evidence="4 5">
    <name type="scientific">Deinococcus psychrotolerans</name>
    <dbReference type="NCBI Taxonomy" id="2489213"/>
    <lineage>
        <taxon>Bacteria</taxon>
        <taxon>Thermotogati</taxon>
        <taxon>Deinococcota</taxon>
        <taxon>Deinococci</taxon>
        <taxon>Deinococcales</taxon>
        <taxon>Deinococcaceae</taxon>
        <taxon>Deinococcus</taxon>
    </lineage>
</organism>
<dbReference type="InterPro" id="IPR003812">
    <property type="entry name" value="Fido"/>
</dbReference>
<gene>
    <name evidence="4" type="ORF">EHF33_13800</name>
</gene>
<evidence type="ECO:0000313" key="4">
    <source>
        <dbReference type="EMBL" id="AZI43996.1"/>
    </source>
</evidence>